<evidence type="ECO:0000313" key="2">
    <source>
        <dbReference type="Proteomes" id="UP001062846"/>
    </source>
</evidence>
<sequence>MAVGPAQKESLGQSFIPRETVDHPMREGHVYSINLDVRGKRATAEIPPTPWKNQRCTKAGTTIEDHRRIPGFCPGLEGRVQNEPRGEHAIAAGRDLTLAGIGEVLVAWWLGMEVASREFEPSCGKDLRGVASLSMT</sequence>
<keyword evidence="2" id="KW-1185">Reference proteome</keyword>
<dbReference type="EMBL" id="CM046398">
    <property type="protein sequence ID" value="KAI8530387.1"/>
    <property type="molecule type" value="Genomic_DNA"/>
</dbReference>
<comment type="caution">
    <text evidence="1">The sequence shown here is derived from an EMBL/GenBank/DDBJ whole genome shotgun (WGS) entry which is preliminary data.</text>
</comment>
<reference evidence="1" key="1">
    <citation type="submission" date="2022-02" db="EMBL/GenBank/DDBJ databases">
        <title>Plant Genome Project.</title>
        <authorList>
            <person name="Zhang R.-G."/>
        </authorList>
    </citation>
    <scope>NUCLEOTIDE SEQUENCE</scope>
    <source>
        <strain evidence="1">AT1</strain>
    </source>
</reference>
<accession>A0ACC0LPR2</accession>
<proteinExistence type="predicted"/>
<organism evidence="1 2">
    <name type="scientific">Rhododendron molle</name>
    <name type="common">Chinese azalea</name>
    <name type="synonym">Azalea mollis</name>
    <dbReference type="NCBI Taxonomy" id="49168"/>
    <lineage>
        <taxon>Eukaryota</taxon>
        <taxon>Viridiplantae</taxon>
        <taxon>Streptophyta</taxon>
        <taxon>Embryophyta</taxon>
        <taxon>Tracheophyta</taxon>
        <taxon>Spermatophyta</taxon>
        <taxon>Magnoliopsida</taxon>
        <taxon>eudicotyledons</taxon>
        <taxon>Gunneridae</taxon>
        <taxon>Pentapetalae</taxon>
        <taxon>asterids</taxon>
        <taxon>Ericales</taxon>
        <taxon>Ericaceae</taxon>
        <taxon>Ericoideae</taxon>
        <taxon>Rhodoreae</taxon>
        <taxon>Rhododendron</taxon>
    </lineage>
</organism>
<name>A0ACC0LPR2_RHOML</name>
<protein>
    <submittedName>
        <fullName evidence="1">Uncharacterized protein</fullName>
    </submittedName>
</protein>
<gene>
    <name evidence="1" type="ORF">RHMOL_Rhmol11G0054400</name>
</gene>
<evidence type="ECO:0000313" key="1">
    <source>
        <dbReference type="EMBL" id="KAI8530387.1"/>
    </source>
</evidence>
<dbReference type="Proteomes" id="UP001062846">
    <property type="component" value="Chromosome 11"/>
</dbReference>